<protein>
    <submittedName>
        <fullName evidence="1">Uncharacterized protein</fullName>
    </submittedName>
</protein>
<proteinExistence type="predicted"/>
<organism evidence="1 2">
    <name type="scientific">Pseudomonas amygdali pv. tabaci</name>
    <name type="common">Pseudomonas syringae pv. tabaci</name>
    <dbReference type="NCBI Taxonomy" id="322"/>
    <lineage>
        <taxon>Bacteria</taxon>
        <taxon>Pseudomonadati</taxon>
        <taxon>Pseudomonadota</taxon>
        <taxon>Gammaproteobacteria</taxon>
        <taxon>Pseudomonadales</taxon>
        <taxon>Pseudomonadaceae</taxon>
        <taxon>Pseudomonas</taxon>
        <taxon>Pseudomonas amygdali</taxon>
    </lineage>
</organism>
<comment type="caution">
    <text evidence="1">The sequence shown here is derived from an EMBL/GenBank/DDBJ whole genome shotgun (WGS) entry which is preliminary data.</text>
</comment>
<dbReference type="EMBL" id="RBVA01000101">
    <property type="protein sequence ID" value="RMW11121.1"/>
    <property type="molecule type" value="Genomic_DNA"/>
</dbReference>
<name>A0A3M6I1S8_PSEAJ</name>
<accession>A0A3M6I1S8</accession>
<dbReference type="AlphaFoldDB" id="A0A3M6I1S8"/>
<gene>
    <name evidence="1" type="ORF">ALP03_04220</name>
</gene>
<evidence type="ECO:0000313" key="1">
    <source>
        <dbReference type="EMBL" id="RMW11121.1"/>
    </source>
</evidence>
<reference evidence="1 2" key="1">
    <citation type="submission" date="2018-08" db="EMBL/GenBank/DDBJ databases">
        <title>Recombination of ecologically and evolutionarily significant loci maintains genetic cohesion in the Pseudomonas syringae species complex.</title>
        <authorList>
            <person name="Dillon M."/>
            <person name="Thakur S."/>
            <person name="Almeida R.N.D."/>
            <person name="Weir B.S."/>
            <person name="Guttman D.S."/>
        </authorList>
    </citation>
    <scope>NUCLEOTIDE SEQUENCE [LARGE SCALE GENOMIC DNA]</scope>
    <source>
        <strain evidence="1 2">ICMP 4525</strain>
    </source>
</reference>
<evidence type="ECO:0000313" key="2">
    <source>
        <dbReference type="Proteomes" id="UP000271531"/>
    </source>
</evidence>
<dbReference type="Proteomes" id="UP000271531">
    <property type="component" value="Unassembled WGS sequence"/>
</dbReference>
<sequence>MDAKILVSTPRVGTIVKTPHGDAHSKKKALSASADSAFLTIACQALGNPYSARLLLTTSYTSADSLPEARIRSSSAFISA</sequence>